<sequence>MLITTRKLKYDKTYGLYMLDCKASIPDLKLDIGAKTYSLTSKNMIVPVTSTKCGLAIEAFNGGGLDHFELEAYSTNAYTNYDCEIHYTRAICAHRV</sequence>
<proteinExistence type="predicted"/>
<keyword evidence="2" id="KW-1185">Reference proteome</keyword>
<evidence type="ECO:0000313" key="2">
    <source>
        <dbReference type="Proteomes" id="UP000005239"/>
    </source>
</evidence>
<reference evidence="2" key="1">
    <citation type="journal article" date="2008" name="Nat. Genet.">
        <title>The Pristionchus pacificus genome provides a unique perspective on nematode lifestyle and parasitism.</title>
        <authorList>
            <person name="Dieterich C."/>
            <person name="Clifton S.W."/>
            <person name="Schuster L.N."/>
            <person name="Chinwalla A."/>
            <person name="Delehaunty K."/>
            <person name="Dinkelacker I."/>
            <person name="Fulton L."/>
            <person name="Fulton R."/>
            <person name="Godfrey J."/>
            <person name="Minx P."/>
            <person name="Mitreva M."/>
            <person name="Roeseler W."/>
            <person name="Tian H."/>
            <person name="Witte H."/>
            <person name="Yang S.P."/>
            <person name="Wilson R.K."/>
            <person name="Sommer R.J."/>
        </authorList>
    </citation>
    <scope>NUCLEOTIDE SEQUENCE [LARGE SCALE GENOMIC DNA]</scope>
    <source>
        <strain evidence="2">PS312</strain>
    </source>
</reference>
<organism evidence="1 2">
    <name type="scientific">Pristionchus pacificus</name>
    <name type="common">Parasitic nematode worm</name>
    <dbReference type="NCBI Taxonomy" id="54126"/>
    <lineage>
        <taxon>Eukaryota</taxon>
        <taxon>Metazoa</taxon>
        <taxon>Ecdysozoa</taxon>
        <taxon>Nematoda</taxon>
        <taxon>Chromadorea</taxon>
        <taxon>Rhabditida</taxon>
        <taxon>Rhabditina</taxon>
        <taxon>Diplogasteromorpha</taxon>
        <taxon>Diplogasteroidea</taxon>
        <taxon>Neodiplogasteridae</taxon>
        <taxon>Pristionchus</taxon>
    </lineage>
</organism>
<reference evidence="1" key="2">
    <citation type="submission" date="2022-06" db="UniProtKB">
        <authorList>
            <consortium name="EnsemblMetazoa"/>
        </authorList>
    </citation>
    <scope>IDENTIFICATION</scope>
    <source>
        <strain evidence="1">PS312</strain>
    </source>
</reference>
<evidence type="ECO:0000313" key="1">
    <source>
        <dbReference type="EnsemblMetazoa" id="PPA34323.1"/>
    </source>
</evidence>
<dbReference type="EnsemblMetazoa" id="PPA34323.1">
    <property type="protein sequence ID" value="PPA34323.1"/>
    <property type="gene ID" value="WBGene00272692"/>
</dbReference>
<accession>A0A8R1YR27</accession>
<protein>
    <submittedName>
        <fullName evidence="1">Uncharacterized protein</fullName>
    </submittedName>
</protein>
<dbReference type="SUPFAM" id="SSF50630">
    <property type="entry name" value="Acid proteases"/>
    <property type="match status" value="1"/>
</dbReference>
<dbReference type="InterPro" id="IPR021109">
    <property type="entry name" value="Peptidase_aspartic_dom_sf"/>
</dbReference>
<name>A0A2A6C0W5_PRIPA</name>
<dbReference type="Proteomes" id="UP000005239">
    <property type="component" value="Unassembled WGS sequence"/>
</dbReference>
<dbReference type="AlphaFoldDB" id="A0A2A6C0W5"/>
<accession>A0A2A6C0W5</accession>
<gene>
    <name evidence="1" type="primary">WBGene00272692</name>
</gene>
<dbReference type="OrthoDB" id="5794195at2759"/>
<dbReference type="Gene3D" id="2.40.70.10">
    <property type="entry name" value="Acid Proteases"/>
    <property type="match status" value="1"/>
</dbReference>